<reference evidence="3" key="1">
    <citation type="submission" date="2022-11" db="UniProtKB">
        <authorList>
            <consortium name="WormBaseParasite"/>
        </authorList>
    </citation>
    <scope>IDENTIFICATION</scope>
</reference>
<evidence type="ECO:0000256" key="1">
    <source>
        <dbReference type="SAM" id="Phobius"/>
    </source>
</evidence>
<evidence type="ECO:0000313" key="3">
    <source>
        <dbReference type="WBParaSite" id="jg21347"/>
    </source>
</evidence>
<name>A0A915DN56_9BILA</name>
<keyword evidence="1" id="KW-0472">Membrane</keyword>
<dbReference type="Proteomes" id="UP000887574">
    <property type="component" value="Unplaced"/>
</dbReference>
<evidence type="ECO:0000313" key="2">
    <source>
        <dbReference type="Proteomes" id="UP000887574"/>
    </source>
</evidence>
<sequence>MCFGCPKWCIVATWSFAIFVFLGGITYYITLHSLTKKIIEQAQRAGKANKQNPYVNNTALPIVDHKSTDKCIIIQGQRKTNLRAGGFIHTEFELTCKGTIRGKTTLWPESSFFGLLSGDFTGCVEVYLYGREAQLWASDQHKFATSPKNESTMD</sequence>
<organism evidence="2 3">
    <name type="scientific">Ditylenchus dipsaci</name>
    <dbReference type="NCBI Taxonomy" id="166011"/>
    <lineage>
        <taxon>Eukaryota</taxon>
        <taxon>Metazoa</taxon>
        <taxon>Ecdysozoa</taxon>
        <taxon>Nematoda</taxon>
        <taxon>Chromadorea</taxon>
        <taxon>Rhabditida</taxon>
        <taxon>Tylenchina</taxon>
        <taxon>Tylenchomorpha</taxon>
        <taxon>Sphaerularioidea</taxon>
        <taxon>Anguinidae</taxon>
        <taxon>Anguininae</taxon>
        <taxon>Ditylenchus</taxon>
    </lineage>
</organism>
<feature type="transmembrane region" description="Helical" evidence="1">
    <location>
        <begin position="12"/>
        <end position="31"/>
    </location>
</feature>
<proteinExistence type="predicted"/>
<dbReference type="AlphaFoldDB" id="A0A915DN56"/>
<dbReference type="WBParaSite" id="jg21347">
    <property type="protein sequence ID" value="jg21347"/>
    <property type="gene ID" value="jg21347"/>
</dbReference>
<keyword evidence="1" id="KW-0812">Transmembrane</keyword>
<protein>
    <submittedName>
        <fullName evidence="3">Uncharacterized protein</fullName>
    </submittedName>
</protein>
<keyword evidence="2" id="KW-1185">Reference proteome</keyword>
<accession>A0A915DN56</accession>
<keyword evidence="1" id="KW-1133">Transmembrane helix</keyword>